<gene>
    <name evidence="6" type="ORF">OCV88_00800</name>
</gene>
<dbReference type="Proteomes" id="UP001652442">
    <property type="component" value="Unassembled WGS sequence"/>
</dbReference>
<dbReference type="PANTHER" id="PTHR30346:SF28">
    <property type="entry name" value="HTH-TYPE TRANSCRIPTIONAL REGULATOR CYNR"/>
    <property type="match status" value="1"/>
</dbReference>
<evidence type="ECO:0000256" key="1">
    <source>
        <dbReference type="ARBA" id="ARBA00009437"/>
    </source>
</evidence>
<dbReference type="InterPro" id="IPR005119">
    <property type="entry name" value="LysR_subst-bd"/>
</dbReference>
<dbReference type="RefSeq" id="WP_158423750.1">
    <property type="nucleotide sequence ID" value="NZ_JAOQJQ010000001.1"/>
</dbReference>
<dbReference type="EMBL" id="JAOQJQ010000001">
    <property type="protein sequence ID" value="MCU6760870.1"/>
    <property type="molecule type" value="Genomic_DNA"/>
</dbReference>
<protein>
    <submittedName>
        <fullName evidence="6">LysR family transcriptional regulator</fullName>
    </submittedName>
</protein>
<comment type="caution">
    <text evidence="6">The sequence shown here is derived from an EMBL/GenBank/DDBJ whole genome shotgun (WGS) entry which is preliminary data.</text>
</comment>
<comment type="similarity">
    <text evidence="1">Belongs to the LysR transcriptional regulatory family.</text>
</comment>
<dbReference type="Gene3D" id="3.40.190.10">
    <property type="entry name" value="Periplasmic binding protein-like II"/>
    <property type="match status" value="2"/>
</dbReference>
<dbReference type="SUPFAM" id="SSF53850">
    <property type="entry name" value="Periplasmic binding protein-like II"/>
    <property type="match status" value="1"/>
</dbReference>
<keyword evidence="3" id="KW-0238">DNA-binding</keyword>
<name>A0ABT2TFB3_9FIRM</name>
<evidence type="ECO:0000313" key="6">
    <source>
        <dbReference type="EMBL" id="MCU6760870.1"/>
    </source>
</evidence>
<dbReference type="PROSITE" id="PS50931">
    <property type="entry name" value="HTH_LYSR"/>
    <property type="match status" value="1"/>
</dbReference>
<feature type="domain" description="HTH lysR-type" evidence="5">
    <location>
        <begin position="1"/>
        <end position="58"/>
    </location>
</feature>
<evidence type="ECO:0000259" key="5">
    <source>
        <dbReference type="PROSITE" id="PS50931"/>
    </source>
</evidence>
<dbReference type="InterPro" id="IPR036388">
    <property type="entry name" value="WH-like_DNA-bd_sf"/>
</dbReference>
<dbReference type="Pfam" id="PF03466">
    <property type="entry name" value="LysR_substrate"/>
    <property type="match status" value="1"/>
</dbReference>
<dbReference type="Gene3D" id="1.10.10.10">
    <property type="entry name" value="Winged helix-like DNA-binding domain superfamily/Winged helix DNA-binding domain"/>
    <property type="match status" value="1"/>
</dbReference>
<accession>A0ABT2TFB3</accession>
<dbReference type="InterPro" id="IPR000847">
    <property type="entry name" value="LysR_HTH_N"/>
</dbReference>
<evidence type="ECO:0000313" key="7">
    <source>
        <dbReference type="Proteomes" id="UP001652442"/>
    </source>
</evidence>
<dbReference type="PRINTS" id="PR00039">
    <property type="entry name" value="HTHLYSR"/>
</dbReference>
<dbReference type="SUPFAM" id="SSF46785">
    <property type="entry name" value="Winged helix' DNA-binding domain"/>
    <property type="match status" value="1"/>
</dbReference>
<evidence type="ECO:0000256" key="4">
    <source>
        <dbReference type="ARBA" id="ARBA00023163"/>
    </source>
</evidence>
<evidence type="ECO:0000256" key="2">
    <source>
        <dbReference type="ARBA" id="ARBA00023015"/>
    </source>
</evidence>
<reference evidence="6 7" key="1">
    <citation type="journal article" date="2021" name="ISME Commun">
        <title>Automated analysis of genomic sequences facilitates high-throughput and comprehensive description of bacteria.</title>
        <authorList>
            <person name="Hitch T.C.A."/>
        </authorList>
    </citation>
    <scope>NUCLEOTIDE SEQUENCE [LARGE SCALE GENOMIC DNA]</scope>
    <source>
        <strain evidence="6 7">Sanger_109</strain>
    </source>
</reference>
<proteinExistence type="inferred from homology"/>
<keyword evidence="7" id="KW-1185">Reference proteome</keyword>
<keyword evidence="4" id="KW-0804">Transcription</keyword>
<organism evidence="6 7">
    <name type="scientific">Brotonthovivens ammoniilytica</name>
    <dbReference type="NCBI Taxonomy" id="2981725"/>
    <lineage>
        <taxon>Bacteria</taxon>
        <taxon>Bacillati</taxon>
        <taxon>Bacillota</taxon>
        <taxon>Clostridia</taxon>
        <taxon>Lachnospirales</taxon>
        <taxon>Lachnospiraceae</taxon>
        <taxon>Brotonthovivens</taxon>
    </lineage>
</organism>
<evidence type="ECO:0000256" key="3">
    <source>
        <dbReference type="ARBA" id="ARBA00023125"/>
    </source>
</evidence>
<dbReference type="InterPro" id="IPR036390">
    <property type="entry name" value="WH_DNA-bd_sf"/>
</dbReference>
<sequence>MNLNQIAYFMETAKRLNFTEAAKALYIAQPSLSKQISLLEEEIGVRLFERNRREVRLTAAGELMWKEFQVIFQDIETALENVRRAGAGTDTIRIGFFNSFNFEFVREKIERQVRSCFPESQWVVENYDLKQLYEFLEQDRLDIVVTFAYELSQYGDVCWGVLDEFKRCVICARQTDLGKKGTFDAELLSESVWVHLDEKIGRGIYQYEKNAMKKLGIRNCEERGYPNIFSVINQVKMGHGFAFLDPYLAEQYPKLLKAITLPEEEPVRVVAVCRREKYEKFRPVLELCSRMSEEKE</sequence>
<dbReference type="Pfam" id="PF00126">
    <property type="entry name" value="HTH_1"/>
    <property type="match status" value="1"/>
</dbReference>
<keyword evidence="2" id="KW-0805">Transcription regulation</keyword>
<dbReference type="PANTHER" id="PTHR30346">
    <property type="entry name" value="TRANSCRIPTIONAL DUAL REGULATOR HCAR-RELATED"/>
    <property type="match status" value="1"/>
</dbReference>